<feature type="region of interest" description="Disordered" evidence="1">
    <location>
        <begin position="32"/>
        <end position="66"/>
    </location>
</feature>
<feature type="domain" description="SAWADEE" evidence="3">
    <location>
        <begin position="66"/>
        <end position="204"/>
    </location>
</feature>
<dbReference type="AlphaFoldDB" id="A0AAV6K072"/>
<dbReference type="InterPro" id="IPR032001">
    <property type="entry name" value="SAWADEE_dom"/>
</dbReference>
<keyword evidence="2" id="KW-0732">Signal</keyword>
<name>A0AAV6K072_9ERIC</name>
<dbReference type="Gene3D" id="2.30.30.140">
    <property type="match status" value="1"/>
</dbReference>
<gene>
    <name evidence="4" type="ORF">RHGRI_018096</name>
</gene>
<dbReference type="PANTHER" id="PTHR36384">
    <property type="entry name" value="SAWADEE PROTEIN"/>
    <property type="match status" value="1"/>
</dbReference>
<organism evidence="4 5">
    <name type="scientific">Rhododendron griersonianum</name>
    <dbReference type="NCBI Taxonomy" id="479676"/>
    <lineage>
        <taxon>Eukaryota</taxon>
        <taxon>Viridiplantae</taxon>
        <taxon>Streptophyta</taxon>
        <taxon>Embryophyta</taxon>
        <taxon>Tracheophyta</taxon>
        <taxon>Spermatophyta</taxon>
        <taxon>Magnoliopsida</taxon>
        <taxon>eudicotyledons</taxon>
        <taxon>Gunneridae</taxon>
        <taxon>Pentapetalae</taxon>
        <taxon>asterids</taxon>
        <taxon>Ericales</taxon>
        <taxon>Ericaceae</taxon>
        <taxon>Ericoideae</taxon>
        <taxon>Rhodoreae</taxon>
        <taxon>Rhododendron</taxon>
    </lineage>
</organism>
<feature type="region of interest" description="Disordered" evidence="1">
    <location>
        <begin position="284"/>
        <end position="312"/>
    </location>
</feature>
<feature type="chain" id="PRO_5043686435" description="SAWADEE domain-containing protein" evidence="2">
    <location>
        <begin position="23"/>
        <end position="479"/>
    </location>
</feature>
<evidence type="ECO:0000313" key="5">
    <source>
        <dbReference type="Proteomes" id="UP000823749"/>
    </source>
</evidence>
<reference evidence="4 5" key="1">
    <citation type="submission" date="2020-08" db="EMBL/GenBank/DDBJ databases">
        <title>Plant Genome Project.</title>
        <authorList>
            <person name="Zhang R.-G."/>
        </authorList>
    </citation>
    <scope>NUCLEOTIDE SEQUENCE [LARGE SCALE GENOMIC DNA]</scope>
    <source>
        <strain evidence="4">WSP0</strain>
        <tissue evidence="4">Leaf</tissue>
    </source>
</reference>
<protein>
    <recommendedName>
        <fullName evidence="3">SAWADEE domain-containing protein</fullName>
    </recommendedName>
</protein>
<dbReference type="Pfam" id="PF16719">
    <property type="entry name" value="SAWADEE"/>
    <property type="match status" value="1"/>
</dbReference>
<dbReference type="PANTHER" id="PTHR36384:SF1">
    <property type="entry name" value="SAWADEE PROTEIN"/>
    <property type="match status" value="1"/>
</dbReference>
<keyword evidence="5" id="KW-1185">Reference proteome</keyword>
<dbReference type="Proteomes" id="UP000823749">
    <property type="component" value="Chromosome 6"/>
</dbReference>
<evidence type="ECO:0000256" key="2">
    <source>
        <dbReference type="SAM" id="SignalP"/>
    </source>
</evidence>
<evidence type="ECO:0000313" key="4">
    <source>
        <dbReference type="EMBL" id="KAG5545821.1"/>
    </source>
</evidence>
<dbReference type="EMBL" id="JACTNZ010000006">
    <property type="protein sequence ID" value="KAG5545821.1"/>
    <property type="molecule type" value="Genomic_DNA"/>
</dbReference>
<proteinExistence type="predicted"/>
<sequence length="479" mass="53962">MPFAPRRCTIVLSLSLSYCAYASVYMHRQTATATAKSPPRNTTWEATTKAPPGNATTTSQDDDPPYDLEFRSSVDDAWYTARVVLEAPDTLVVKFLDFYEWNDERFSAGDFRSAEAVDEFLGRVRPLSQQLQDNQCSRVIEGMTVCASFTFVTDEIKFYDAVVEAVHYVEHSFAKEEECLCSFLLFWQHGPNEGNVTSGSIADITLIQHFSQLHSTLASFVKMAKEKVKVTSFASGSVCDANALTFKNVKLEKEDNHLSNDRKSSLSQNGLQASNIIKNGVRQSGSFLPTREGNSRKCHEANRQDKDLGGSNMGETGIHQFILIENLELDLSPSSIMEFIHKQTSISAEAYVFPNLSSESFTRGAIVVECKKKLKKIYDFLNNPDHIVMSSRGRPWFITEKFLRCGTFRATGSLMPISQSKIKSRSIDDELKVERRGGKEYNRAKRLREVFMDFVEHQQGLHKSLALEEKMILQPSAEV</sequence>
<feature type="compositionally biased region" description="Basic and acidic residues" evidence="1">
    <location>
        <begin position="293"/>
        <end position="308"/>
    </location>
</feature>
<dbReference type="GO" id="GO:0003682">
    <property type="term" value="F:chromatin binding"/>
    <property type="evidence" value="ECO:0007669"/>
    <property type="project" value="InterPro"/>
</dbReference>
<evidence type="ECO:0000259" key="3">
    <source>
        <dbReference type="Pfam" id="PF16719"/>
    </source>
</evidence>
<feature type="compositionally biased region" description="Polar residues" evidence="1">
    <location>
        <begin position="32"/>
        <end position="46"/>
    </location>
</feature>
<accession>A0AAV6K072</accession>
<evidence type="ECO:0000256" key="1">
    <source>
        <dbReference type="SAM" id="MobiDB-lite"/>
    </source>
</evidence>
<feature type="signal peptide" evidence="2">
    <location>
        <begin position="1"/>
        <end position="22"/>
    </location>
</feature>
<comment type="caution">
    <text evidence="4">The sequence shown here is derived from an EMBL/GenBank/DDBJ whole genome shotgun (WGS) entry which is preliminary data.</text>
</comment>